<keyword evidence="2" id="KW-1185">Reference proteome</keyword>
<dbReference type="RefSeq" id="XP_033449209.1">
    <property type="nucleotide sequence ID" value="XM_033594727.1"/>
</dbReference>
<dbReference type="Proteomes" id="UP000800082">
    <property type="component" value="Unassembled WGS sequence"/>
</dbReference>
<gene>
    <name evidence="1" type="ORF">M421DRAFT_4783</name>
</gene>
<reference evidence="1" key="1">
    <citation type="journal article" date="2020" name="Stud. Mycol.">
        <title>101 Dothideomycetes genomes: a test case for predicting lifestyles and emergence of pathogens.</title>
        <authorList>
            <person name="Haridas S."/>
            <person name="Albert R."/>
            <person name="Binder M."/>
            <person name="Bloem J."/>
            <person name="Labutti K."/>
            <person name="Salamov A."/>
            <person name="Andreopoulos B."/>
            <person name="Baker S."/>
            <person name="Barry K."/>
            <person name="Bills G."/>
            <person name="Bluhm B."/>
            <person name="Cannon C."/>
            <person name="Castanera R."/>
            <person name="Culley D."/>
            <person name="Daum C."/>
            <person name="Ezra D."/>
            <person name="Gonzalez J."/>
            <person name="Henrissat B."/>
            <person name="Kuo A."/>
            <person name="Liang C."/>
            <person name="Lipzen A."/>
            <person name="Lutzoni F."/>
            <person name="Magnuson J."/>
            <person name="Mondo S."/>
            <person name="Nolan M."/>
            <person name="Ohm R."/>
            <person name="Pangilinan J."/>
            <person name="Park H.-J."/>
            <person name="Ramirez L."/>
            <person name="Alfaro M."/>
            <person name="Sun H."/>
            <person name="Tritt A."/>
            <person name="Yoshinaga Y."/>
            <person name="Zwiers L.-H."/>
            <person name="Turgeon B."/>
            <person name="Goodwin S."/>
            <person name="Spatafora J."/>
            <person name="Crous P."/>
            <person name="Grigoriev I."/>
        </authorList>
    </citation>
    <scope>NUCLEOTIDE SEQUENCE</scope>
    <source>
        <strain evidence="1">CBS 183.55</strain>
    </source>
</reference>
<evidence type="ECO:0000313" key="2">
    <source>
        <dbReference type="Proteomes" id="UP000800082"/>
    </source>
</evidence>
<organism evidence="1 2">
    <name type="scientific">Didymella exigua CBS 183.55</name>
    <dbReference type="NCBI Taxonomy" id="1150837"/>
    <lineage>
        <taxon>Eukaryota</taxon>
        <taxon>Fungi</taxon>
        <taxon>Dikarya</taxon>
        <taxon>Ascomycota</taxon>
        <taxon>Pezizomycotina</taxon>
        <taxon>Dothideomycetes</taxon>
        <taxon>Pleosporomycetidae</taxon>
        <taxon>Pleosporales</taxon>
        <taxon>Pleosporineae</taxon>
        <taxon>Didymellaceae</taxon>
        <taxon>Didymella</taxon>
    </lineage>
</organism>
<evidence type="ECO:0000313" key="1">
    <source>
        <dbReference type="EMBL" id="KAF1928961.1"/>
    </source>
</evidence>
<protein>
    <submittedName>
        <fullName evidence="1">Uncharacterized protein</fullName>
    </submittedName>
</protein>
<proteinExistence type="predicted"/>
<name>A0A6A5RKL2_9PLEO</name>
<dbReference type="AlphaFoldDB" id="A0A6A5RKL2"/>
<dbReference type="GeneID" id="54352395"/>
<dbReference type="EMBL" id="ML978967">
    <property type="protein sequence ID" value="KAF1928961.1"/>
    <property type="molecule type" value="Genomic_DNA"/>
</dbReference>
<sequence>MADTILRSHRDAGRPQHPHYWNAQKLPLRVISWDNEDALAATDFNESTSFHMPDTEISKTIHESEILNMLLAKAFEDHYGKSRDEEKNAVAKFLMGMYVFDATCKGAQISPEETSKRLSTDDSEVTMKQEEVHTVLIRRPRH</sequence>
<accession>A0A6A5RKL2</accession>